<dbReference type="AlphaFoldDB" id="A0A8S1WAI2"/>
<name>A0A8S1WAI2_PAROT</name>
<evidence type="ECO:0000256" key="1">
    <source>
        <dbReference type="SAM" id="MobiDB-lite"/>
    </source>
</evidence>
<organism evidence="2 3">
    <name type="scientific">Paramecium octaurelia</name>
    <dbReference type="NCBI Taxonomy" id="43137"/>
    <lineage>
        <taxon>Eukaryota</taxon>
        <taxon>Sar</taxon>
        <taxon>Alveolata</taxon>
        <taxon>Ciliophora</taxon>
        <taxon>Intramacronucleata</taxon>
        <taxon>Oligohymenophorea</taxon>
        <taxon>Peniculida</taxon>
        <taxon>Parameciidae</taxon>
        <taxon>Paramecium</taxon>
    </lineage>
</organism>
<proteinExistence type="predicted"/>
<evidence type="ECO:0000313" key="3">
    <source>
        <dbReference type="Proteomes" id="UP000683925"/>
    </source>
</evidence>
<gene>
    <name evidence="2" type="ORF">POCTA_138.1.T0870195</name>
</gene>
<reference evidence="2" key="1">
    <citation type="submission" date="2021-01" db="EMBL/GenBank/DDBJ databases">
        <authorList>
            <consortium name="Genoscope - CEA"/>
            <person name="William W."/>
        </authorList>
    </citation>
    <scope>NUCLEOTIDE SEQUENCE</scope>
</reference>
<dbReference type="OMA" id="NEYKFAF"/>
<keyword evidence="3" id="KW-1185">Reference proteome</keyword>
<comment type="caution">
    <text evidence="2">The sequence shown here is derived from an EMBL/GenBank/DDBJ whole genome shotgun (WGS) entry which is preliminary data.</text>
</comment>
<evidence type="ECO:0000313" key="2">
    <source>
        <dbReference type="EMBL" id="CAD8186280.1"/>
    </source>
</evidence>
<feature type="region of interest" description="Disordered" evidence="1">
    <location>
        <begin position="38"/>
        <end position="65"/>
    </location>
</feature>
<dbReference type="EMBL" id="CAJJDP010000086">
    <property type="protein sequence ID" value="CAD8186280.1"/>
    <property type="molecule type" value="Genomic_DNA"/>
</dbReference>
<dbReference type="Proteomes" id="UP000683925">
    <property type="component" value="Unassembled WGS sequence"/>
</dbReference>
<accession>A0A8S1WAI2</accession>
<sequence length="111" mass="13296">MLSEPFVLLKNYRQQQDALQLTQKKKLIPIQKKLVKKTHVPNRLQNEKERNPQRSQIQPDQSIEPQIQMQFYSDDQINEDQYSPLLFNEIKFSFHDSFCENINLSDEAFEI</sequence>
<feature type="compositionally biased region" description="Polar residues" evidence="1">
    <location>
        <begin position="53"/>
        <end position="65"/>
    </location>
</feature>
<dbReference type="OrthoDB" id="307951at2759"/>
<protein>
    <submittedName>
        <fullName evidence="2">Uncharacterized protein</fullName>
    </submittedName>
</protein>